<dbReference type="AlphaFoldDB" id="A0AAV5QQ00"/>
<feature type="compositionally biased region" description="Polar residues" evidence="3">
    <location>
        <begin position="114"/>
        <end position="133"/>
    </location>
</feature>
<dbReference type="PROSITE" id="PS50048">
    <property type="entry name" value="ZN2_CY6_FUNGAL_2"/>
    <property type="match status" value="1"/>
</dbReference>
<name>A0AAV5QQ00_9ASCO</name>
<dbReference type="PANTHER" id="PTHR37534:SF49">
    <property type="entry name" value="LYSINE BIOSYNTHESIS REGULATORY PROTEIN LYS14"/>
    <property type="match status" value="1"/>
</dbReference>
<dbReference type="PROSITE" id="PS00463">
    <property type="entry name" value="ZN2_CY6_FUNGAL_1"/>
    <property type="match status" value="1"/>
</dbReference>
<dbReference type="GO" id="GO:0045944">
    <property type="term" value="P:positive regulation of transcription by RNA polymerase II"/>
    <property type="evidence" value="ECO:0007669"/>
    <property type="project" value="TreeGrafter"/>
</dbReference>
<organism evidence="5 6">
    <name type="scientific">Saccharomycopsis crataegensis</name>
    <dbReference type="NCBI Taxonomy" id="43959"/>
    <lineage>
        <taxon>Eukaryota</taxon>
        <taxon>Fungi</taxon>
        <taxon>Dikarya</taxon>
        <taxon>Ascomycota</taxon>
        <taxon>Saccharomycotina</taxon>
        <taxon>Saccharomycetes</taxon>
        <taxon>Saccharomycopsidaceae</taxon>
        <taxon>Saccharomycopsis</taxon>
    </lineage>
</organism>
<proteinExistence type="predicted"/>
<dbReference type="Pfam" id="PF00172">
    <property type="entry name" value="Zn_clus"/>
    <property type="match status" value="1"/>
</dbReference>
<feature type="compositionally biased region" description="Low complexity" evidence="3">
    <location>
        <begin position="102"/>
        <end position="113"/>
    </location>
</feature>
<feature type="compositionally biased region" description="Basic residues" evidence="3">
    <location>
        <begin position="55"/>
        <end position="64"/>
    </location>
</feature>
<evidence type="ECO:0000313" key="5">
    <source>
        <dbReference type="EMBL" id="GMM36615.1"/>
    </source>
</evidence>
<dbReference type="GeneID" id="90074590"/>
<dbReference type="PANTHER" id="PTHR37534">
    <property type="entry name" value="TRANSCRIPTIONAL ACTIVATOR PROTEIN UGA3"/>
    <property type="match status" value="1"/>
</dbReference>
<dbReference type="CDD" id="cd00067">
    <property type="entry name" value="GAL4"/>
    <property type="match status" value="1"/>
</dbReference>
<dbReference type="SMART" id="SM00066">
    <property type="entry name" value="GAL4"/>
    <property type="match status" value="1"/>
</dbReference>
<reference evidence="5 6" key="1">
    <citation type="journal article" date="2023" name="Elife">
        <title>Identification of key yeast species and microbe-microbe interactions impacting larval growth of Drosophila in the wild.</title>
        <authorList>
            <person name="Mure A."/>
            <person name="Sugiura Y."/>
            <person name="Maeda R."/>
            <person name="Honda K."/>
            <person name="Sakurai N."/>
            <person name="Takahashi Y."/>
            <person name="Watada M."/>
            <person name="Katoh T."/>
            <person name="Gotoh A."/>
            <person name="Gotoh Y."/>
            <person name="Taniguchi I."/>
            <person name="Nakamura K."/>
            <person name="Hayashi T."/>
            <person name="Katayama T."/>
            <person name="Uemura T."/>
            <person name="Hattori Y."/>
        </authorList>
    </citation>
    <scope>NUCLEOTIDE SEQUENCE [LARGE SCALE GENOMIC DNA]</scope>
    <source>
        <strain evidence="5 6">SC-9</strain>
    </source>
</reference>
<evidence type="ECO:0000259" key="4">
    <source>
        <dbReference type="PROSITE" id="PS50048"/>
    </source>
</evidence>
<feature type="compositionally biased region" description="Low complexity" evidence="3">
    <location>
        <begin position="65"/>
        <end position="75"/>
    </location>
</feature>
<keyword evidence="6" id="KW-1185">Reference proteome</keyword>
<comment type="caution">
    <text evidence="5">The sequence shown here is derived from an EMBL/GenBank/DDBJ whole genome shotgun (WGS) entry which is preliminary data.</text>
</comment>
<dbReference type="InterPro" id="IPR021858">
    <property type="entry name" value="Fun_TF"/>
</dbReference>
<dbReference type="GO" id="GO:0008270">
    <property type="term" value="F:zinc ion binding"/>
    <property type="evidence" value="ECO:0007669"/>
    <property type="project" value="InterPro"/>
</dbReference>
<feature type="region of interest" description="Disordered" evidence="3">
    <location>
        <begin position="100"/>
        <end position="133"/>
    </location>
</feature>
<dbReference type="Pfam" id="PF11951">
    <property type="entry name" value="Fungal_trans_2"/>
    <property type="match status" value="1"/>
</dbReference>
<dbReference type="EMBL" id="BTFZ01000011">
    <property type="protein sequence ID" value="GMM36615.1"/>
    <property type="molecule type" value="Genomic_DNA"/>
</dbReference>
<dbReference type="RefSeq" id="XP_064853611.1">
    <property type="nucleotide sequence ID" value="XM_064997539.1"/>
</dbReference>
<evidence type="ECO:0000256" key="2">
    <source>
        <dbReference type="ARBA" id="ARBA00023242"/>
    </source>
</evidence>
<comment type="subcellular location">
    <subcellularLocation>
        <location evidence="1">Nucleus</location>
    </subcellularLocation>
</comment>
<evidence type="ECO:0000256" key="1">
    <source>
        <dbReference type="ARBA" id="ARBA00004123"/>
    </source>
</evidence>
<feature type="domain" description="Zn(2)-C6 fungal-type" evidence="4">
    <location>
        <begin position="13"/>
        <end position="43"/>
    </location>
</feature>
<keyword evidence="2" id="KW-0539">Nucleus</keyword>
<dbReference type="InterPro" id="IPR036864">
    <property type="entry name" value="Zn2-C6_fun-type_DNA-bd_sf"/>
</dbReference>
<gene>
    <name evidence="5" type="ORF">DASC09_039400</name>
</gene>
<dbReference type="Proteomes" id="UP001360560">
    <property type="component" value="Unassembled WGS sequence"/>
</dbReference>
<feature type="region of interest" description="Disordered" evidence="3">
    <location>
        <begin position="55"/>
        <end position="76"/>
    </location>
</feature>
<sequence>MSTRTTTTYSHNGCSRCKRMKIKCDEKRPNCGACDRKKTECVYEFPFVIYNPHSSKKRKNKSGKVSKSGSGDSYKINQEDRRILQITLPSEFKFIAEKFSDDSSSPSSITSPPANDSQTYCEKNFSETNSSPLSSQLTKAAATGSIAASFNSTSSPSASTPTMPPGSFPSSFSLANQKYDQLKNHTGNLETSFKDHFKLSDIPVKMEPQQTFDWQQVPIDSTAAVVTTPSSIAATPNTNSDNTNTAIIPQFIPTTSMAPAIPHQQDYAPIDYKMWNNFMTETDYILNLSMPQETVDINRPQPLPQFKYDFYKSNTMNYMVQYLNIAQPIIESRHLTADDPEIRDLLWNYFISGKALSNHLFVEDDFANNPLIDWLKILSRNNIESHNTIFTSIIATSANGIALQTNVDYWAVIREKYMDMTLAMLSENINVINSFVTTTCLLFTVLLLYSEKSATDSPVWRLHLKGALGILRKINSIWNMVEVHAIENKSEELKAAINLFHFCECWFLSAESLAWISSLNGGSMPCLVPKDLTDARQLLSNHLPYENQNALVLDGFNTVRFYSQNLVEVMNEIVLHIMTLKINHDINISDIRGLLLNTPPTEESLKLGERLISKISDICTYDEHFSMKFENCHDKLLAKTMKTAAECYVMGIQCFIYSSFMGYNIYCPEIQILIQKFINKYDQMPYDGPCAISVHWPCFILACCTPNDPNLRSRILKPLYNMIHHSMFGASFSIKRVQEIWNFFDSGAKDSDRIAKIDTICF</sequence>
<dbReference type="GO" id="GO:0000981">
    <property type="term" value="F:DNA-binding transcription factor activity, RNA polymerase II-specific"/>
    <property type="evidence" value="ECO:0007669"/>
    <property type="project" value="InterPro"/>
</dbReference>
<dbReference type="GO" id="GO:0000976">
    <property type="term" value="F:transcription cis-regulatory region binding"/>
    <property type="evidence" value="ECO:0007669"/>
    <property type="project" value="TreeGrafter"/>
</dbReference>
<accession>A0AAV5QQ00</accession>
<dbReference type="InterPro" id="IPR001138">
    <property type="entry name" value="Zn2Cys6_DnaBD"/>
</dbReference>
<dbReference type="GO" id="GO:0005634">
    <property type="term" value="C:nucleus"/>
    <property type="evidence" value="ECO:0007669"/>
    <property type="project" value="UniProtKB-SubCell"/>
</dbReference>
<protein>
    <recommendedName>
        <fullName evidence="4">Zn(2)-C6 fungal-type domain-containing protein</fullName>
    </recommendedName>
</protein>
<dbReference type="Gene3D" id="4.10.240.10">
    <property type="entry name" value="Zn(2)-C6 fungal-type DNA-binding domain"/>
    <property type="match status" value="1"/>
</dbReference>
<evidence type="ECO:0000256" key="3">
    <source>
        <dbReference type="SAM" id="MobiDB-lite"/>
    </source>
</evidence>
<dbReference type="SUPFAM" id="SSF57701">
    <property type="entry name" value="Zn2/Cys6 DNA-binding domain"/>
    <property type="match status" value="1"/>
</dbReference>
<evidence type="ECO:0000313" key="6">
    <source>
        <dbReference type="Proteomes" id="UP001360560"/>
    </source>
</evidence>